<dbReference type="KEGG" id="aram:KAR29_13110"/>
<dbReference type="RefSeq" id="WP_274373444.1">
    <property type="nucleotide sequence ID" value="NZ_CP072943.1"/>
</dbReference>
<dbReference type="PANTHER" id="PTHR44943">
    <property type="entry name" value="CELLULOSE SYNTHASE OPERON PROTEIN C"/>
    <property type="match status" value="1"/>
</dbReference>
<evidence type="ECO:0000313" key="5">
    <source>
        <dbReference type="EMBL" id="QTX32226.1"/>
    </source>
</evidence>
<dbReference type="Gene3D" id="3.40.50.10610">
    <property type="entry name" value="ABC-type transport auxiliary lipoprotein component"/>
    <property type="match status" value="1"/>
</dbReference>
<dbReference type="InterPro" id="IPR051685">
    <property type="entry name" value="Ycf3/AcsC/BcsC/TPR_MFPF"/>
</dbReference>
<feature type="repeat" description="TPR" evidence="3">
    <location>
        <begin position="271"/>
        <end position="304"/>
    </location>
</feature>
<dbReference type="InterPro" id="IPR019734">
    <property type="entry name" value="TPR_rpt"/>
</dbReference>
<evidence type="ECO:0000256" key="3">
    <source>
        <dbReference type="PROSITE-ProRule" id="PRU00339"/>
    </source>
</evidence>
<evidence type="ECO:0000313" key="6">
    <source>
        <dbReference type="Proteomes" id="UP000671879"/>
    </source>
</evidence>
<proteinExistence type="predicted"/>
<dbReference type="GO" id="GO:0030288">
    <property type="term" value="C:outer membrane-bounded periplasmic space"/>
    <property type="evidence" value="ECO:0007669"/>
    <property type="project" value="InterPro"/>
</dbReference>
<keyword evidence="1" id="KW-0677">Repeat</keyword>
<accession>A0A9Q7AQH0</accession>
<dbReference type="AlphaFoldDB" id="A0A9Q7AQH0"/>
<gene>
    <name evidence="5" type="ORF">KAR29_13110</name>
</gene>
<evidence type="ECO:0000256" key="4">
    <source>
        <dbReference type="SAM" id="SignalP"/>
    </source>
</evidence>
<organism evidence="5 6">
    <name type="scientific">Aminithiophilus ramosus</name>
    <dbReference type="NCBI Taxonomy" id="3029084"/>
    <lineage>
        <taxon>Bacteria</taxon>
        <taxon>Thermotogati</taxon>
        <taxon>Synergistota</taxon>
        <taxon>Synergistia</taxon>
        <taxon>Synergistales</taxon>
        <taxon>Aminithiophilaceae</taxon>
        <taxon>Aminithiophilus</taxon>
    </lineage>
</organism>
<dbReference type="SUPFAM" id="SSF48452">
    <property type="entry name" value="TPR-like"/>
    <property type="match status" value="1"/>
</dbReference>
<keyword evidence="4" id="KW-0732">Signal</keyword>
<dbReference type="PROSITE" id="PS50005">
    <property type="entry name" value="TPR"/>
    <property type="match status" value="3"/>
</dbReference>
<keyword evidence="6" id="KW-1185">Reference proteome</keyword>
<dbReference type="EMBL" id="CP072943">
    <property type="protein sequence ID" value="QTX32226.1"/>
    <property type="molecule type" value="Genomic_DNA"/>
</dbReference>
<feature type="repeat" description="TPR" evidence="3">
    <location>
        <begin position="169"/>
        <end position="202"/>
    </location>
</feature>
<dbReference type="Pfam" id="PF13432">
    <property type="entry name" value="TPR_16"/>
    <property type="match status" value="3"/>
</dbReference>
<name>A0A9Q7AQH0_9BACT</name>
<dbReference type="InterPro" id="IPR011990">
    <property type="entry name" value="TPR-like_helical_dom_sf"/>
</dbReference>
<reference evidence="6" key="1">
    <citation type="submission" date="2021-04" db="EMBL/GenBank/DDBJ databases">
        <title>A novel Synergistetes isolate from a pyrite-forming mixed culture.</title>
        <authorList>
            <person name="Bunk B."/>
            <person name="Sproer C."/>
            <person name="Spring S."/>
            <person name="Pester M."/>
        </authorList>
    </citation>
    <scope>NUCLEOTIDE SEQUENCE [LARGE SCALE GENOMIC DNA]</scope>
    <source>
        <strain evidence="6">J.5.4.2-T.3.5.2</strain>
    </source>
</reference>
<dbReference type="Gene3D" id="1.25.40.10">
    <property type="entry name" value="Tetratricopeptide repeat domain"/>
    <property type="match status" value="1"/>
</dbReference>
<dbReference type="SMART" id="SM00028">
    <property type="entry name" value="TPR"/>
    <property type="match status" value="6"/>
</dbReference>
<keyword evidence="2 3" id="KW-0802">TPR repeat</keyword>
<sequence>MNKRVALAALLLALLGPLPSAEAALTVAVNTFLSQGSSLFLGSSVSEILGTELIGTREVTVVERRQLGAVADQQRLALSGVVPAETAAEAGRLVGARYFVLGAVSRFGSLLVLTARLVDVESGAVLKSFEQISREGERGVTLATKNLAAEMMAFFSGETPPEGKPMEDYRYYLYEALGYYNLGDYRRSIPHWEKMTKLSPKNVLLRFITAGVYYQAGRYGDSLLAAQQAVTWDPTFAEAHLLVGKASFMMGDDHGATPALDRALELKPDLAEALFLKGQAYKNRKRLDEAVDLLVAAIDADENYVPAYLSLGQILIEAGAAEDAVGVLLPARSKEPDNAQVRFLLGLAQFLRGNRKAAEEEVAALKRLDGTLAEKLAEMLR</sequence>
<dbReference type="Proteomes" id="UP000671879">
    <property type="component" value="Chromosome"/>
</dbReference>
<feature type="repeat" description="TPR" evidence="3">
    <location>
        <begin position="237"/>
        <end position="270"/>
    </location>
</feature>
<feature type="chain" id="PRO_5040212622" evidence="4">
    <location>
        <begin position="24"/>
        <end position="381"/>
    </location>
</feature>
<evidence type="ECO:0000256" key="1">
    <source>
        <dbReference type="ARBA" id="ARBA00022737"/>
    </source>
</evidence>
<evidence type="ECO:0000256" key="2">
    <source>
        <dbReference type="ARBA" id="ARBA00022803"/>
    </source>
</evidence>
<dbReference type="InterPro" id="IPR005534">
    <property type="entry name" value="Curli_assmbl/transp-comp_CsgG"/>
</dbReference>
<dbReference type="Pfam" id="PF03783">
    <property type="entry name" value="CsgG"/>
    <property type="match status" value="1"/>
</dbReference>
<protein>
    <submittedName>
        <fullName evidence="5">Tetratricopeptide repeat protein</fullName>
    </submittedName>
</protein>
<dbReference type="PANTHER" id="PTHR44943:SF8">
    <property type="entry name" value="TPR REPEAT-CONTAINING PROTEIN MJ0263"/>
    <property type="match status" value="1"/>
</dbReference>
<feature type="signal peptide" evidence="4">
    <location>
        <begin position="1"/>
        <end position="23"/>
    </location>
</feature>